<keyword evidence="1" id="KW-1133">Transmembrane helix</keyword>
<feature type="non-terminal residue" evidence="3">
    <location>
        <position position="229"/>
    </location>
</feature>
<feature type="domain" description="CHASE2" evidence="2">
    <location>
        <begin position="12"/>
        <end position="150"/>
    </location>
</feature>
<evidence type="ECO:0000259" key="2">
    <source>
        <dbReference type="Pfam" id="PF05226"/>
    </source>
</evidence>
<dbReference type="InterPro" id="IPR007890">
    <property type="entry name" value="CHASE2"/>
</dbReference>
<evidence type="ECO:0000313" key="4">
    <source>
        <dbReference type="Proteomes" id="UP001319200"/>
    </source>
</evidence>
<organism evidence="3 4">
    <name type="scientific">Chryseosolibacter histidini</name>
    <dbReference type="NCBI Taxonomy" id="2782349"/>
    <lineage>
        <taxon>Bacteria</taxon>
        <taxon>Pseudomonadati</taxon>
        <taxon>Bacteroidota</taxon>
        <taxon>Cytophagia</taxon>
        <taxon>Cytophagales</taxon>
        <taxon>Chryseotaleaceae</taxon>
        <taxon>Chryseosolibacter</taxon>
    </lineage>
</organism>
<evidence type="ECO:0000313" key="3">
    <source>
        <dbReference type="EMBL" id="MBT1701619.1"/>
    </source>
</evidence>
<keyword evidence="1" id="KW-0472">Membrane</keyword>
<name>A0AAP2GMU3_9BACT</name>
<sequence>PKLNVSGTDELAFSTMIAMLYDSQKTTKYLERERYSETINYRGNIVDWHGASSYPGRYAVLDWDQALDTTQFVTSMIKDKIVIMGFLGSDLRDTSWDDKFITPLNKNYAGKTRPDMYGVVVHANAVSMILNEDYIGELGDTQERIIAFIVCFLNVALFSLITMRIPLWFDGLSILVQLAQIVVFSFLMIYLFSWIDLKLDLTVTLAVVALVGTCFEIYNGVLMTSVRYF</sequence>
<feature type="non-terminal residue" evidence="3">
    <location>
        <position position="1"/>
    </location>
</feature>
<dbReference type="RefSeq" id="WP_254170298.1">
    <property type="nucleotide sequence ID" value="NZ_JAHESF010000096.1"/>
</dbReference>
<evidence type="ECO:0000256" key="1">
    <source>
        <dbReference type="SAM" id="Phobius"/>
    </source>
</evidence>
<protein>
    <submittedName>
        <fullName evidence="3">CHASE2 domain-containing protein</fullName>
    </submittedName>
</protein>
<dbReference type="Proteomes" id="UP001319200">
    <property type="component" value="Unassembled WGS sequence"/>
</dbReference>
<feature type="transmembrane region" description="Helical" evidence="1">
    <location>
        <begin position="201"/>
        <end position="221"/>
    </location>
</feature>
<keyword evidence="1" id="KW-0812">Transmembrane</keyword>
<dbReference type="Pfam" id="PF05226">
    <property type="entry name" value="CHASE2"/>
    <property type="match status" value="1"/>
</dbReference>
<proteinExistence type="predicted"/>
<feature type="transmembrane region" description="Helical" evidence="1">
    <location>
        <begin position="145"/>
        <end position="162"/>
    </location>
</feature>
<gene>
    <name evidence="3" type="ORF">KK083_32320</name>
</gene>
<dbReference type="AlphaFoldDB" id="A0AAP2GMU3"/>
<comment type="caution">
    <text evidence="3">The sequence shown here is derived from an EMBL/GenBank/DDBJ whole genome shotgun (WGS) entry which is preliminary data.</text>
</comment>
<keyword evidence="4" id="KW-1185">Reference proteome</keyword>
<accession>A0AAP2GMU3</accession>
<dbReference type="EMBL" id="JAHESF010000096">
    <property type="protein sequence ID" value="MBT1701619.1"/>
    <property type="molecule type" value="Genomic_DNA"/>
</dbReference>
<reference evidence="3 4" key="1">
    <citation type="submission" date="2021-05" db="EMBL/GenBank/DDBJ databases">
        <title>A Polyphasic approach of four new species of the genus Ohtaekwangia: Ohtaekwangia histidinii sp. nov., Ohtaekwangia cretensis sp. nov., Ohtaekwangia indiensis sp. nov., Ohtaekwangia reichenbachii sp. nov. from diverse environment.</title>
        <authorList>
            <person name="Octaviana S."/>
        </authorList>
    </citation>
    <scope>NUCLEOTIDE SEQUENCE [LARGE SCALE GENOMIC DNA]</scope>
    <source>
        <strain evidence="3 4">PWU4</strain>
    </source>
</reference>
<feature type="transmembrane region" description="Helical" evidence="1">
    <location>
        <begin position="174"/>
        <end position="195"/>
    </location>
</feature>